<evidence type="ECO:0000256" key="1">
    <source>
        <dbReference type="SAM" id="MobiDB-lite"/>
    </source>
</evidence>
<dbReference type="EMBL" id="OMOD01000159">
    <property type="protein sequence ID" value="SPF46078.1"/>
    <property type="molecule type" value="Genomic_DNA"/>
</dbReference>
<protein>
    <submittedName>
        <fullName evidence="3">Nucleic acid binding, OB-fold, tRNA/helicase-type</fullName>
    </submittedName>
</protein>
<feature type="chain" id="PRO_5015626740" evidence="2">
    <location>
        <begin position="22"/>
        <end position="169"/>
    </location>
</feature>
<dbReference type="AlphaFoldDB" id="A0A2U3L2H4"/>
<feature type="compositionally biased region" description="Low complexity" evidence="1">
    <location>
        <begin position="150"/>
        <end position="159"/>
    </location>
</feature>
<sequence>MITRRLLLVVAVCGLSSFSAASDCIPINEAAHHVGETTCVTGRVLRLKVSATGVHFLDFCEDQMACPFTVVIFPHDLKDVGDVRRLAGRTIEIHGPVKLYDGRAEIILNRISQITGGAALIPPLPKNYDVENRGHYSAGRLRPSKKPAKTKPTPNPTATYDVQGDDPPD</sequence>
<feature type="region of interest" description="Disordered" evidence="1">
    <location>
        <begin position="132"/>
        <end position="169"/>
    </location>
</feature>
<evidence type="ECO:0000256" key="2">
    <source>
        <dbReference type="SAM" id="SignalP"/>
    </source>
</evidence>
<accession>A0A2U3L2H4</accession>
<keyword evidence="2" id="KW-0732">Signal</keyword>
<reference evidence="4" key="1">
    <citation type="submission" date="2018-02" db="EMBL/GenBank/DDBJ databases">
        <authorList>
            <person name="Hausmann B."/>
        </authorList>
    </citation>
    <scope>NUCLEOTIDE SEQUENCE [LARGE SCALE GENOMIC DNA]</scope>
    <source>
        <strain evidence="4">Peat soil MAG SbA1</strain>
    </source>
</reference>
<keyword evidence="3" id="KW-0378">Hydrolase</keyword>
<dbReference type="GO" id="GO:0004386">
    <property type="term" value="F:helicase activity"/>
    <property type="evidence" value="ECO:0007669"/>
    <property type="project" value="UniProtKB-KW"/>
</dbReference>
<name>A0A2U3L2H4_9BACT</name>
<keyword evidence="3" id="KW-0347">Helicase</keyword>
<feature type="signal peptide" evidence="2">
    <location>
        <begin position="1"/>
        <end position="21"/>
    </location>
</feature>
<organism evidence="3 4">
    <name type="scientific">Candidatus Sulfotelmatobacter kueseliae</name>
    <dbReference type="NCBI Taxonomy" id="2042962"/>
    <lineage>
        <taxon>Bacteria</taxon>
        <taxon>Pseudomonadati</taxon>
        <taxon>Acidobacteriota</taxon>
        <taxon>Terriglobia</taxon>
        <taxon>Terriglobales</taxon>
        <taxon>Candidatus Korobacteraceae</taxon>
        <taxon>Candidatus Sulfotelmatobacter</taxon>
    </lineage>
</organism>
<dbReference type="CDD" id="cd03524">
    <property type="entry name" value="RPA2_OBF_family"/>
    <property type="match status" value="1"/>
</dbReference>
<keyword evidence="3" id="KW-0067">ATP-binding</keyword>
<evidence type="ECO:0000313" key="4">
    <source>
        <dbReference type="Proteomes" id="UP000238701"/>
    </source>
</evidence>
<evidence type="ECO:0000313" key="3">
    <source>
        <dbReference type="EMBL" id="SPF46078.1"/>
    </source>
</evidence>
<dbReference type="Proteomes" id="UP000238701">
    <property type="component" value="Unassembled WGS sequence"/>
</dbReference>
<keyword evidence="3" id="KW-0547">Nucleotide-binding</keyword>
<gene>
    <name evidence="3" type="ORF">SBA1_630027</name>
</gene>
<proteinExistence type="predicted"/>